<evidence type="ECO:0000256" key="5">
    <source>
        <dbReference type="ARBA" id="ARBA00022692"/>
    </source>
</evidence>
<comment type="similarity">
    <text evidence="2">Belongs to the archaeal/bacterial/fungal opsin family.</text>
</comment>
<feature type="transmembrane region" description="Helical" evidence="11">
    <location>
        <begin position="254"/>
        <end position="272"/>
    </location>
</feature>
<comment type="caution">
    <text evidence="12">The sequence shown here is derived from an EMBL/GenBank/DDBJ whole genome shotgun (WGS) entry which is preliminary data.</text>
</comment>
<feature type="transmembrane region" description="Helical" evidence="11">
    <location>
        <begin position="224"/>
        <end position="242"/>
    </location>
</feature>
<comment type="subcellular location">
    <subcellularLocation>
        <location evidence="1">Membrane</location>
        <topology evidence="1">Multi-pass membrane protein</topology>
    </subcellularLocation>
</comment>
<evidence type="ECO:0000256" key="1">
    <source>
        <dbReference type="ARBA" id="ARBA00004141"/>
    </source>
</evidence>
<dbReference type="InterPro" id="IPR018229">
    <property type="entry name" value="Rhodopsin_retinal_BS"/>
</dbReference>
<keyword evidence="7 11" id="KW-1133">Transmembrane helix</keyword>
<keyword evidence="3" id="KW-0600">Photoreceptor protein</keyword>
<evidence type="ECO:0000256" key="10">
    <source>
        <dbReference type="ARBA" id="ARBA00023170"/>
    </source>
</evidence>
<dbReference type="PROSITE" id="PS00950">
    <property type="entry name" value="BACTERIAL_OPSIN_1"/>
    <property type="match status" value="1"/>
</dbReference>
<gene>
    <name evidence="12" type="ORF">TWF718_001632</name>
</gene>
<proteinExistence type="inferred from homology"/>
<dbReference type="GO" id="GO:0005886">
    <property type="term" value="C:plasma membrane"/>
    <property type="evidence" value="ECO:0007669"/>
    <property type="project" value="TreeGrafter"/>
</dbReference>
<feature type="transmembrane region" description="Helical" evidence="11">
    <location>
        <begin position="292"/>
        <end position="311"/>
    </location>
</feature>
<feature type="transmembrane region" description="Helical" evidence="11">
    <location>
        <begin position="172"/>
        <end position="190"/>
    </location>
</feature>
<dbReference type="GO" id="GO:0007602">
    <property type="term" value="P:phototransduction"/>
    <property type="evidence" value="ECO:0007669"/>
    <property type="project" value="UniProtKB-KW"/>
</dbReference>
<evidence type="ECO:0000313" key="12">
    <source>
        <dbReference type="EMBL" id="KAK6357318.1"/>
    </source>
</evidence>
<dbReference type="Pfam" id="PF01036">
    <property type="entry name" value="Bac_rhodopsin"/>
    <property type="match status" value="1"/>
</dbReference>
<dbReference type="CDD" id="cd15028">
    <property type="entry name" value="7tm_Opsin-1_euk"/>
    <property type="match status" value="1"/>
</dbReference>
<keyword evidence="4" id="KW-0716">Sensory transduction</keyword>
<evidence type="ECO:0000313" key="13">
    <source>
        <dbReference type="Proteomes" id="UP001313282"/>
    </source>
</evidence>
<dbReference type="Gene3D" id="1.20.1070.10">
    <property type="entry name" value="Rhodopsin 7-helix transmembrane proteins"/>
    <property type="match status" value="1"/>
</dbReference>
<evidence type="ECO:0000256" key="7">
    <source>
        <dbReference type="ARBA" id="ARBA00022989"/>
    </source>
</evidence>
<evidence type="ECO:0000256" key="9">
    <source>
        <dbReference type="ARBA" id="ARBA00023136"/>
    </source>
</evidence>
<evidence type="ECO:0000256" key="4">
    <source>
        <dbReference type="ARBA" id="ARBA00022606"/>
    </source>
</evidence>
<evidence type="ECO:0000256" key="3">
    <source>
        <dbReference type="ARBA" id="ARBA00022543"/>
    </source>
</evidence>
<feature type="transmembrane region" description="Helical" evidence="11">
    <location>
        <begin position="116"/>
        <end position="135"/>
    </location>
</feature>
<dbReference type="GO" id="GO:0005216">
    <property type="term" value="F:monoatomic ion channel activity"/>
    <property type="evidence" value="ECO:0007669"/>
    <property type="project" value="InterPro"/>
</dbReference>
<keyword evidence="5 11" id="KW-0812">Transmembrane</keyword>
<keyword evidence="6" id="KW-0681">Retinal protein</keyword>
<dbReference type="PANTHER" id="PTHR28286">
    <property type="match status" value="1"/>
</dbReference>
<dbReference type="InterPro" id="IPR001425">
    <property type="entry name" value="Arc/bac/fun_rhodopsins"/>
</dbReference>
<dbReference type="PRINTS" id="PR00251">
    <property type="entry name" value="BACTRLOPSIN"/>
</dbReference>
<evidence type="ECO:0000256" key="6">
    <source>
        <dbReference type="ARBA" id="ARBA00022925"/>
    </source>
</evidence>
<evidence type="ECO:0008006" key="14">
    <source>
        <dbReference type="Google" id="ProtNLM"/>
    </source>
</evidence>
<keyword evidence="9 11" id="KW-0472">Membrane</keyword>
<keyword evidence="13" id="KW-1185">Reference proteome</keyword>
<dbReference type="GO" id="GO:0009881">
    <property type="term" value="F:photoreceptor activity"/>
    <property type="evidence" value="ECO:0007669"/>
    <property type="project" value="UniProtKB-KW"/>
</dbReference>
<accession>A0AAN8N1L6</accession>
<feature type="transmembrane region" description="Helical" evidence="11">
    <location>
        <begin position="89"/>
        <end position="109"/>
    </location>
</feature>
<keyword evidence="8" id="KW-0157">Chromophore</keyword>
<keyword evidence="10" id="KW-0675">Receptor</keyword>
<name>A0AAN8N1L6_9PEZI</name>
<dbReference type="Proteomes" id="UP001313282">
    <property type="component" value="Unassembled WGS sequence"/>
</dbReference>
<evidence type="ECO:0000256" key="11">
    <source>
        <dbReference type="SAM" id="Phobius"/>
    </source>
</evidence>
<organism evidence="12 13">
    <name type="scientific">Orbilia javanica</name>
    <dbReference type="NCBI Taxonomy" id="47235"/>
    <lineage>
        <taxon>Eukaryota</taxon>
        <taxon>Fungi</taxon>
        <taxon>Dikarya</taxon>
        <taxon>Ascomycota</taxon>
        <taxon>Pezizomycotina</taxon>
        <taxon>Orbiliomycetes</taxon>
        <taxon>Orbiliales</taxon>
        <taxon>Orbiliaceae</taxon>
        <taxon>Orbilia</taxon>
    </lineage>
</organism>
<dbReference type="AlphaFoldDB" id="A0AAN8N1L6"/>
<dbReference type="PANTHER" id="PTHR28286:SF2">
    <property type="entry name" value="BACTERIORHODOPSIN _OPSIN, NOPA (EUROFUNG)"/>
    <property type="match status" value="1"/>
</dbReference>
<feature type="transmembrane region" description="Helical" evidence="11">
    <location>
        <begin position="197"/>
        <end position="218"/>
    </location>
</feature>
<dbReference type="EMBL" id="JAVHNR010000001">
    <property type="protein sequence ID" value="KAK6357318.1"/>
    <property type="molecule type" value="Genomic_DNA"/>
</dbReference>
<reference evidence="12 13" key="1">
    <citation type="submission" date="2019-10" db="EMBL/GenBank/DDBJ databases">
        <authorList>
            <person name="Palmer J.M."/>
        </authorList>
    </citation>
    <scope>NUCLEOTIDE SEQUENCE [LARGE SCALE GENOMIC DNA]</scope>
    <source>
        <strain evidence="12 13">TWF718</strain>
    </source>
</reference>
<dbReference type="SMART" id="SM01021">
    <property type="entry name" value="Bac_rhodopsin"/>
    <property type="match status" value="1"/>
</dbReference>
<evidence type="ECO:0000256" key="2">
    <source>
        <dbReference type="ARBA" id="ARBA00008130"/>
    </source>
</evidence>
<dbReference type="GO" id="GO:0005783">
    <property type="term" value="C:endoplasmic reticulum"/>
    <property type="evidence" value="ECO:0007669"/>
    <property type="project" value="TreeGrafter"/>
</dbReference>
<sequence>MLRHYFADIYLLYLQSRLDVYEGPSGSLKNTKKSPIPRTMGDYYHQAGGKTPPGPIPDPTSTAPAIPLPTVTQTPPVFEHITEAGQRTLWVLFVLMLISTLALVALSWKVPIAKRLFFQVTTYVTLISTFTYYAMATGGGWDYHHIWVSNEHKHDIPDTHSVVLRQIFWVRYVDWVLTTPLVLFNLCALAGLSGSNILNVIVASTAMNFTGFFTIYSYGSSNKWGWYTMSWIAFLTVGRNLLINGRAKAQSRGVQLLYNPTSVYTVIVWIGYRVILGVSDFSGGISPDETVVVFAILDILAKPALGFWLVLGHQKSNSQVELDGVWTEGFGHREGAIRVGEGAGGGEA</sequence>
<evidence type="ECO:0000256" key="8">
    <source>
        <dbReference type="ARBA" id="ARBA00022991"/>
    </source>
</evidence>
<dbReference type="SUPFAM" id="SSF81321">
    <property type="entry name" value="Family A G protein-coupled receptor-like"/>
    <property type="match status" value="1"/>
</dbReference>
<protein>
    <recommendedName>
        <fullName evidence="14">Opsin</fullName>
    </recommendedName>
</protein>